<dbReference type="PANTHER" id="PTHR43877:SF2">
    <property type="entry name" value="AMINOALKYLPHOSPHONATE N-ACETYLTRANSFERASE-RELATED"/>
    <property type="match status" value="1"/>
</dbReference>
<dbReference type="InterPro" id="IPR016181">
    <property type="entry name" value="Acyl_CoA_acyltransferase"/>
</dbReference>
<protein>
    <submittedName>
        <fullName evidence="4">GNAT family N-acetyltransferase</fullName>
    </submittedName>
</protein>
<dbReference type="PANTHER" id="PTHR43877">
    <property type="entry name" value="AMINOALKYLPHOSPHONATE N-ACETYLTRANSFERASE-RELATED-RELATED"/>
    <property type="match status" value="1"/>
</dbReference>
<dbReference type="Gene3D" id="3.40.630.30">
    <property type="match status" value="1"/>
</dbReference>
<dbReference type="PROSITE" id="PS51186">
    <property type="entry name" value="GNAT"/>
    <property type="match status" value="1"/>
</dbReference>
<organism evidence="4 5">
    <name type="scientific">Amycolatopsis ultiminotia</name>
    <dbReference type="NCBI Taxonomy" id="543629"/>
    <lineage>
        <taxon>Bacteria</taxon>
        <taxon>Bacillati</taxon>
        <taxon>Actinomycetota</taxon>
        <taxon>Actinomycetes</taxon>
        <taxon>Pseudonocardiales</taxon>
        <taxon>Pseudonocardiaceae</taxon>
        <taxon>Amycolatopsis</taxon>
    </lineage>
</organism>
<evidence type="ECO:0000259" key="3">
    <source>
        <dbReference type="PROSITE" id="PS51186"/>
    </source>
</evidence>
<keyword evidence="2" id="KW-0012">Acyltransferase</keyword>
<keyword evidence="5" id="KW-1185">Reference proteome</keyword>
<proteinExistence type="predicted"/>
<evidence type="ECO:0000256" key="1">
    <source>
        <dbReference type="ARBA" id="ARBA00022679"/>
    </source>
</evidence>
<dbReference type="Pfam" id="PF00583">
    <property type="entry name" value="Acetyltransf_1"/>
    <property type="match status" value="1"/>
</dbReference>
<dbReference type="Proteomes" id="UP001500689">
    <property type="component" value="Unassembled WGS sequence"/>
</dbReference>
<keyword evidence="1" id="KW-0808">Transferase</keyword>
<gene>
    <name evidence="4" type="ORF">GCM10022222_83430</name>
</gene>
<evidence type="ECO:0000313" key="4">
    <source>
        <dbReference type="EMBL" id="GAA3586128.1"/>
    </source>
</evidence>
<reference evidence="5" key="1">
    <citation type="journal article" date="2019" name="Int. J. Syst. Evol. Microbiol.">
        <title>The Global Catalogue of Microorganisms (GCM) 10K type strain sequencing project: providing services to taxonomists for standard genome sequencing and annotation.</title>
        <authorList>
            <consortium name="The Broad Institute Genomics Platform"/>
            <consortium name="The Broad Institute Genome Sequencing Center for Infectious Disease"/>
            <person name="Wu L."/>
            <person name="Ma J."/>
        </authorList>
    </citation>
    <scope>NUCLEOTIDE SEQUENCE [LARGE SCALE GENOMIC DNA]</scope>
    <source>
        <strain evidence="5">JCM 16898</strain>
    </source>
</reference>
<dbReference type="SUPFAM" id="SSF55729">
    <property type="entry name" value="Acyl-CoA N-acyltransferases (Nat)"/>
    <property type="match status" value="1"/>
</dbReference>
<feature type="domain" description="N-acetyltransferase" evidence="3">
    <location>
        <begin position="1"/>
        <end position="155"/>
    </location>
</feature>
<accession>A0ABP6YM86</accession>
<evidence type="ECO:0000256" key="2">
    <source>
        <dbReference type="ARBA" id="ARBA00023315"/>
    </source>
</evidence>
<evidence type="ECO:0000313" key="5">
    <source>
        <dbReference type="Proteomes" id="UP001500689"/>
    </source>
</evidence>
<sequence length="157" mass="16861">MTPELLAESAAGELLTLQRAAFLAEARAHHDLDLPPLTETLAQVRAALADPAVTVWGVRDGSRIVASVRLRVEGEVGELSRLAVAPDRQGGGLGTALLLATEAAAPAGVRRFRLTTGEFSAGPLRLYARHGYRETHRSPEGEHHLVHLEKVRVRDVG</sequence>
<dbReference type="EMBL" id="BAAAZN010000032">
    <property type="protein sequence ID" value="GAA3586128.1"/>
    <property type="molecule type" value="Genomic_DNA"/>
</dbReference>
<dbReference type="InterPro" id="IPR000182">
    <property type="entry name" value="GNAT_dom"/>
</dbReference>
<comment type="caution">
    <text evidence="4">The sequence shown here is derived from an EMBL/GenBank/DDBJ whole genome shotgun (WGS) entry which is preliminary data.</text>
</comment>
<name>A0ABP6YM86_9PSEU</name>
<dbReference type="InterPro" id="IPR050832">
    <property type="entry name" value="Bact_Acetyltransf"/>
</dbReference>